<accession>A0ABV6V9W6</accession>
<proteinExistence type="predicted"/>
<comment type="caution">
    <text evidence="1">The sequence shown here is derived from an EMBL/GenBank/DDBJ whole genome shotgun (WGS) entry which is preliminary data.</text>
</comment>
<gene>
    <name evidence="1" type="ORF">ACEZDG_14710</name>
</gene>
<sequence>MGGLAVPIPYNWAVGDIGNMALLDAQIRDPMTFFLNVPIFSTAQTAVQSIATGSLITLTWPAPPIDTYGGWAAGAPTKYTPQVPGYYEIDAVYQAAANATGDRLALIQKNGTTIAQVSGPAATASDSTGVPVRAPLVACNGTTDFIEIVAVQRSGVALNTVVALTQFSAKWVHAL</sequence>
<dbReference type="RefSeq" id="WP_380508297.1">
    <property type="nucleotide sequence ID" value="NZ_JBHEZX010000005.1"/>
</dbReference>
<evidence type="ECO:0000313" key="1">
    <source>
        <dbReference type="EMBL" id="MFC1410517.1"/>
    </source>
</evidence>
<dbReference type="Proteomes" id="UP001592582">
    <property type="component" value="Unassembled WGS sequence"/>
</dbReference>
<evidence type="ECO:0000313" key="2">
    <source>
        <dbReference type="Proteomes" id="UP001592582"/>
    </source>
</evidence>
<keyword evidence="2" id="KW-1185">Reference proteome</keyword>
<dbReference type="EMBL" id="JBHEZX010000005">
    <property type="protein sequence ID" value="MFC1410517.1"/>
    <property type="molecule type" value="Genomic_DNA"/>
</dbReference>
<protein>
    <submittedName>
        <fullName evidence="1">Uncharacterized protein</fullName>
    </submittedName>
</protein>
<organism evidence="1 2">
    <name type="scientific">Streptacidiphilus alkalitolerans</name>
    <dbReference type="NCBI Taxonomy" id="3342712"/>
    <lineage>
        <taxon>Bacteria</taxon>
        <taxon>Bacillati</taxon>
        <taxon>Actinomycetota</taxon>
        <taxon>Actinomycetes</taxon>
        <taxon>Kitasatosporales</taxon>
        <taxon>Streptomycetaceae</taxon>
        <taxon>Streptacidiphilus</taxon>
    </lineage>
</organism>
<reference evidence="1 2" key="1">
    <citation type="submission" date="2024-09" db="EMBL/GenBank/DDBJ databases">
        <authorList>
            <person name="Lee S.D."/>
        </authorList>
    </citation>
    <scope>NUCLEOTIDE SEQUENCE [LARGE SCALE GENOMIC DNA]</scope>
    <source>
        <strain evidence="1 2">N1-1</strain>
    </source>
</reference>
<name>A0ABV6V9W6_9ACTN</name>